<protein>
    <submittedName>
        <fullName evidence="1">Uncharacterized protein</fullName>
    </submittedName>
</protein>
<dbReference type="AlphaFoldDB" id="A0A0F9JGT0"/>
<name>A0A0F9JGT0_9ZZZZ</name>
<gene>
    <name evidence="1" type="ORF">LCGC14_1454450</name>
</gene>
<organism evidence="1">
    <name type="scientific">marine sediment metagenome</name>
    <dbReference type="NCBI Taxonomy" id="412755"/>
    <lineage>
        <taxon>unclassified sequences</taxon>
        <taxon>metagenomes</taxon>
        <taxon>ecological metagenomes</taxon>
    </lineage>
</organism>
<comment type="caution">
    <text evidence="1">The sequence shown here is derived from an EMBL/GenBank/DDBJ whole genome shotgun (WGS) entry which is preliminary data.</text>
</comment>
<evidence type="ECO:0000313" key="1">
    <source>
        <dbReference type="EMBL" id="KKM69074.1"/>
    </source>
</evidence>
<feature type="non-terminal residue" evidence="1">
    <location>
        <position position="33"/>
    </location>
</feature>
<sequence>MSKPKIPIVNVNHGIANRFADCIEVNKHLHNYP</sequence>
<reference evidence="1" key="1">
    <citation type="journal article" date="2015" name="Nature">
        <title>Complex archaea that bridge the gap between prokaryotes and eukaryotes.</title>
        <authorList>
            <person name="Spang A."/>
            <person name="Saw J.H."/>
            <person name="Jorgensen S.L."/>
            <person name="Zaremba-Niedzwiedzka K."/>
            <person name="Martijn J."/>
            <person name="Lind A.E."/>
            <person name="van Eijk R."/>
            <person name="Schleper C."/>
            <person name="Guy L."/>
            <person name="Ettema T.J."/>
        </authorList>
    </citation>
    <scope>NUCLEOTIDE SEQUENCE</scope>
</reference>
<accession>A0A0F9JGT0</accession>
<proteinExistence type="predicted"/>
<dbReference type="EMBL" id="LAZR01010053">
    <property type="protein sequence ID" value="KKM69074.1"/>
    <property type="molecule type" value="Genomic_DNA"/>
</dbReference>